<feature type="compositionally biased region" description="Polar residues" evidence="6">
    <location>
        <begin position="85"/>
        <end position="96"/>
    </location>
</feature>
<dbReference type="Proteomes" id="UP000663844">
    <property type="component" value="Unassembled WGS sequence"/>
</dbReference>
<feature type="non-terminal residue" evidence="8">
    <location>
        <position position="108"/>
    </location>
</feature>
<dbReference type="InterPro" id="IPR000719">
    <property type="entry name" value="Prot_kinase_dom"/>
</dbReference>
<comment type="caution">
    <text evidence="8">The sequence shown here is derived from an EMBL/GenBank/DDBJ whole genome shotgun (WGS) entry which is preliminary data.</text>
</comment>
<evidence type="ECO:0000256" key="4">
    <source>
        <dbReference type="ARBA" id="ARBA00022777"/>
    </source>
</evidence>
<dbReference type="Pfam" id="PF00069">
    <property type="entry name" value="Pkinase"/>
    <property type="match status" value="1"/>
</dbReference>
<feature type="region of interest" description="Disordered" evidence="6">
    <location>
        <begin position="1"/>
        <end position="22"/>
    </location>
</feature>
<dbReference type="GO" id="GO:0005524">
    <property type="term" value="F:ATP binding"/>
    <property type="evidence" value="ECO:0007669"/>
    <property type="project" value="UniProtKB-KW"/>
</dbReference>
<dbReference type="Gene3D" id="1.10.510.10">
    <property type="entry name" value="Transferase(Phosphotransferase) domain 1"/>
    <property type="match status" value="1"/>
</dbReference>
<accession>A0A820PHL9</accession>
<evidence type="ECO:0000256" key="3">
    <source>
        <dbReference type="ARBA" id="ARBA00022741"/>
    </source>
</evidence>
<dbReference type="GO" id="GO:0004674">
    <property type="term" value="F:protein serine/threonine kinase activity"/>
    <property type="evidence" value="ECO:0007669"/>
    <property type="project" value="UniProtKB-KW"/>
</dbReference>
<keyword evidence="3" id="KW-0547">Nucleotide-binding</keyword>
<feature type="domain" description="Protein kinase" evidence="7">
    <location>
        <begin position="1"/>
        <end position="108"/>
    </location>
</feature>
<feature type="region of interest" description="Disordered" evidence="6">
    <location>
        <begin position="85"/>
        <end position="108"/>
    </location>
</feature>
<keyword evidence="5" id="KW-0067">ATP-binding</keyword>
<dbReference type="AlphaFoldDB" id="A0A820PHL9"/>
<keyword evidence="2" id="KW-0808">Transferase</keyword>
<reference evidence="8" key="1">
    <citation type="submission" date="2021-02" db="EMBL/GenBank/DDBJ databases">
        <authorList>
            <person name="Nowell W R."/>
        </authorList>
    </citation>
    <scope>NUCLEOTIDE SEQUENCE</scope>
</reference>
<evidence type="ECO:0000259" key="7">
    <source>
        <dbReference type="PROSITE" id="PS50011"/>
    </source>
</evidence>
<sequence length="108" mass="12082">KIADFGLAKQLPSKREQTNETMCGTPNYISPEIASRNPHSFATDVWSLGILIATLLTGRPPFDTDTVHGTLSKVTQEKYELPTTFSDEAQDLVNNTLRKRPEDRPTIH</sequence>
<feature type="compositionally biased region" description="Basic and acidic residues" evidence="6">
    <location>
        <begin position="99"/>
        <end position="108"/>
    </location>
</feature>
<organism evidence="8 9">
    <name type="scientific">Adineta steineri</name>
    <dbReference type="NCBI Taxonomy" id="433720"/>
    <lineage>
        <taxon>Eukaryota</taxon>
        <taxon>Metazoa</taxon>
        <taxon>Spiralia</taxon>
        <taxon>Gnathifera</taxon>
        <taxon>Rotifera</taxon>
        <taxon>Eurotatoria</taxon>
        <taxon>Bdelloidea</taxon>
        <taxon>Adinetida</taxon>
        <taxon>Adinetidae</taxon>
        <taxon>Adineta</taxon>
    </lineage>
</organism>
<evidence type="ECO:0000256" key="2">
    <source>
        <dbReference type="ARBA" id="ARBA00022679"/>
    </source>
</evidence>
<gene>
    <name evidence="8" type="ORF">OXD698_LOCUS51595</name>
</gene>
<evidence type="ECO:0000256" key="1">
    <source>
        <dbReference type="ARBA" id="ARBA00022527"/>
    </source>
</evidence>
<name>A0A820PHL9_9BILA</name>
<feature type="non-terminal residue" evidence="8">
    <location>
        <position position="1"/>
    </location>
</feature>
<dbReference type="EMBL" id="CAJOAZ010026694">
    <property type="protein sequence ID" value="CAF4403485.1"/>
    <property type="molecule type" value="Genomic_DNA"/>
</dbReference>
<evidence type="ECO:0000313" key="8">
    <source>
        <dbReference type="EMBL" id="CAF4403485.1"/>
    </source>
</evidence>
<dbReference type="PANTHER" id="PTHR24345:SF91">
    <property type="entry name" value="SERINE_THREONINE-PROTEIN KINASE PLK4"/>
    <property type="match status" value="1"/>
</dbReference>
<evidence type="ECO:0000256" key="5">
    <source>
        <dbReference type="ARBA" id="ARBA00022840"/>
    </source>
</evidence>
<dbReference type="PANTHER" id="PTHR24345">
    <property type="entry name" value="SERINE/THREONINE-PROTEIN KINASE PLK"/>
    <property type="match status" value="1"/>
</dbReference>
<keyword evidence="4" id="KW-0418">Kinase</keyword>
<dbReference type="GO" id="GO:0005634">
    <property type="term" value="C:nucleus"/>
    <property type="evidence" value="ECO:0007669"/>
    <property type="project" value="TreeGrafter"/>
</dbReference>
<evidence type="ECO:0000256" key="6">
    <source>
        <dbReference type="SAM" id="MobiDB-lite"/>
    </source>
</evidence>
<dbReference type="InterPro" id="IPR011009">
    <property type="entry name" value="Kinase-like_dom_sf"/>
</dbReference>
<keyword evidence="1" id="KW-0723">Serine/threonine-protein kinase</keyword>
<protein>
    <recommendedName>
        <fullName evidence="7">Protein kinase domain-containing protein</fullName>
    </recommendedName>
</protein>
<dbReference type="PROSITE" id="PS50011">
    <property type="entry name" value="PROTEIN_KINASE_DOM"/>
    <property type="match status" value="1"/>
</dbReference>
<dbReference type="SUPFAM" id="SSF56112">
    <property type="entry name" value="Protein kinase-like (PK-like)"/>
    <property type="match status" value="1"/>
</dbReference>
<proteinExistence type="predicted"/>
<evidence type="ECO:0000313" key="9">
    <source>
        <dbReference type="Proteomes" id="UP000663844"/>
    </source>
</evidence>
<dbReference type="SMART" id="SM00220">
    <property type="entry name" value="S_TKc"/>
    <property type="match status" value="1"/>
</dbReference>